<evidence type="ECO:0000313" key="2">
    <source>
        <dbReference type="EMBL" id="GBP44632.1"/>
    </source>
</evidence>
<sequence length="122" mass="13788">MLSPLEEAQIPFGYTESILVSATSRGTSFGHESGITILYGQYDIIQYTFPLRRGLLKPHYEFINSHAVYLCRCDTSITSVSMVQWLARREHSRGCTQPLPRRRSGPRLNLHPRRPGGLLGVT</sequence>
<feature type="region of interest" description="Disordered" evidence="1">
    <location>
        <begin position="95"/>
        <end position="122"/>
    </location>
</feature>
<comment type="caution">
    <text evidence="2">The sequence shown here is derived from an EMBL/GenBank/DDBJ whole genome shotgun (WGS) entry which is preliminary data.</text>
</comment>
<proteinExistence type="predicted"/>
<evidence type="ECO:0000313" key="3">
    <source>
        <dbReference type="Proteomes" id="UP000299102"/>
    </source>
</evidence>
<organism evidence="2 3">
    <name type="scientific">Eumeta variegata</name>
    <name type="common">Bagworm moth</name>
    <name type="synonym">Eumeta japonica</name>
    <dbReference type="NCBI Taxonomy" id="151549"/>
    <lineage>
        <taxon>Eukaryota</taxon>
        <taxon>Metazoa</taxon>
        <taxon>Ecdysozoa</taxon>
        <taxon>Arthropoda</taxon>
        <taxon>Hexapoda</taxon>
        <taxon>Insecta</taxon>
        <taxon>Pterygota</taxon>
        <taxon>Neoptera</taxon>
        <taxon>Endopterygota</taxon>
        <taxon>Lepidoptera</taxon>
        <taxon>Glossata</taxon>
        <taxon>Ditrysia</taxon>
        <taxon>Tineoidea</taxon>
        <taxon>Psychidae</taxon>
        <taxon>Oiketicinae</taxon>
        <taxon>Eumeta</taxon>
    </lineage>
</organism>
<gene>
    <name evidence="2" type="ORF">EVAR_75089_1</name>
</gene>
<name>A0A4C1W253_EUMVA</name>
<accession>A0A4C1W253</accession>
<keyword evidence="3" id="KW-1185">Reference proteome</keyword>
<feature type="compositionally biased region" description="Basic residues" evidence="1">
    <location>
        <begin position="100"/>
        <end position="114"/>
    </location>
</feature>
<dbReference type="AlphaFoldDB" id="A0A4C1W253"/>
<dbReference type="EMBL" id="BGZK01000455">
    <property type="protein sequence ID" value="GBP44632.1"/>
    <property type="molecule type" value="Genomic_DNA"/>
</dbReference>
<protein>
    <submittedName>
        <fullName evidence="2">Uncharacterized protein</fullName>
    </submittedName>
</protein>
<evidence type="ECO:0000256" key="1">
    <source>
        <dbReference type="SAM" id="MobiDB-lite"/>
    </source>
</evidence>
<reference evidence="2 3" key="1">
    <citation type="journal article" date="2019" name="Commun. Biol.">
        <title>The bagworm genome reveals a unique fibroin gene that provides high tensile strength.</title>
        <authorList>
            <person name="Kono N."/>
            <person name="Nakamura H."/>
            <person name="Ohtoshi R."/>
            <person name="Tomita M."/>
            <person name="Numata K."/>
            <person name="Arakawa K."/>
        </authorList>
    </citation>
    <scope>NUCLEOTIDE SEQUENCE [LARGE SCALE GENOMIC DNA]</scope>
</reference>
<dbReference type="Proteomes" id="UP000299102">
    <property type="component" value="Unassembled WGS sequence"/>
</dbReference>